<accession>A0A8S1A4A9</accession>
<dbReference type="EMBL" id="CADEBD010000309">
    <property type="protein sequence ID" value="CAB3241157.1"/>
    <property type="molecule type" value="Genomic_DNA"/>
</dbReference>
<name>A0A8S1A4A9_ARCPL</name>
<dbReference type="AlphaFoldDB" id="A0A8S1A4A9"/>
<gene>
    <name evidence="1" type="ORF">APLA_LOCUS9475</name>
</gene>
<proteinExistence type="predicted"/>
<evidence type="ECO:0000313" key="1">
    <source>
        <dbReference type="EMBL" id="CAB3241157.1"/>
    </source>
</evidence>
<protein>
    <submittedName>
        <fullName evidence="1">Uncharacterized protein</fullName>
    </submittedName>
</protein>
<sequence length="237" mass="27485">MSQTMEDLAENQNQIMVAMNQFLVTFKKTGHERRTPDYVKRRLETLDAYWQEFQMNHVTLSGFKDESLEYFAKNRYQQTKEFYISTHEYIKQATTSSVLRPATPLAGTSVGVSVEQHTKDTADTEIKSLPAAPMFRSQGTNSKLDDWMKKQTSNFKAFSRAIRNINIDSIRERWEFQDTLKSLEARWSAIDSLHWELDGELDGKDQSYEDAYSAYETAFNCMKKKLNSKLCHATSIP</sequence>
<dbReference type="Proteomes" id="UP000494256">
    <property type="component" value="Unassembled WGS sequence"/>
</dbReference>
<organism evidence="1 2">
    <name type="scientific">Arctia plantaginis</name>
    <name type="common">Wood tiger moth</name>
    <name type="synonym">Phalaena plantaginis</name>
    <dbReference type="NCBI Taxonomy" id="874455"/>
    <lineage>
        <taxon>Eukaryota</taxon>
        <taxon>Metazoa</taxon>
        <taxon>Ecdysozoa</taxon>
        <taxon>Arthropoda</taxon>
        <taxon>Hexapoda</taxon>
        <taxon>Insecta</taxon>
        <taxon>Pterygota</taxon>
        <taxon>Neoptera</taxon>
        <taxon>Endopterygota</taxon>
        <taxon>Lepidoptera</taxon>
        <taxon>Glossata</taxon>
        <taxon>Ditrysia</taxon>
        <taxon>Noctuoidea</taxon>
        <taxon>Erebidae</taxon>
        <taxon>Arctiinae</taxon>
        <taxon>Arctia</taxon>
    </lineage>
</organism>
<reference evidence="1 2" key="1">
    <citation type="submission" date="2020-04" db="EMBL/GenBank/DDBJ databases">
        <authorList>
            <person name="Wallbank WR R."/>
            <person name="Pardo Diaz C."/>
            <person name="Kozak K."/>
            <person name="Martin S."/>
            <person name="Jiggins C."/>
            <person name="Moest M."/>
            <person name="Warren A I."/>
            <person name="Byers J.R.P. K."/>
            <person name="Montejo-Kovacevich G."/>
            <person name="Yen C E."/>
        </authorList>
    </citation>
    <scope>NUCLEOTIDE SEQUENCE [LARGE SCALE GENOMIC DNA]</scope>
</reference>
<evidence type="ECO:0000313" key="2">
    <source>
        <dbReference type="Proteomes" id="UP000494256"/>
    </source>
</evidence>
<comment type="caution">
    <text evidence="1">The sequence shown here is derived from an EMBL/GenBank/DDBJ whole genome shotgun (WGS) entry which is preliminary data.</text>
</comment>
<dbReference type="OrthoDB" id="444945at2759"/>